<evidence type="ECO:0000313" key="3">
    <source>
        <dbReference type="Proteomes" id="UP001321473"/>
    </source>
</evidence>
<feature type="compositionally biased region" description="Basic and acidic residues" evidence="1">
    <location>
        <begin position="357"/>
        <end position="373"/>
    </location>
</feature>
<gene>
    <name evidence="2" type="ORF">V5799_024080</name>
</gene>
<evidence type="ECO:0000313" key="2">
    <source>
        <dbReference type="EMBL" id="KAK8772676.1"/>
    </source>
</evidence>
<name>A0AAQ4ED37_AMBAM</name>
<dbReference type="AlphaFoldDB" id="A0AAQ4ED37"/>
<feature type="region of interest" description="Disordered" evidence="1">
    <location>
        <begin position="691"/>
        <end position="720"/>
    </location>
</feature>
<feature type="compositionally biased region" description="Polar residues" evidence="1">
    <location>
        <begin position="580"/>
        <end position="589"/>
    </location>
</feature>
<feature type="compositionally biased region" description="Basic and acidic residues" evidence="1">
    <location>
        <begin position="691"/>
        <end position="712"/>
    </location>
</feature>
<sequence length="844" mass="91659">MAEQHARLMADKPVLDGSTTRNARKDHKLFICSGLEDTFTFSTGDIPLFQDGKANLQRDLDCPALQSKSAENSPCLTTEYIRDLQTSGGSPVNILMSQHCSSILETSPTKTDVQALIAVPKCSPVVSFETSDPPAGISGGSSDQPEQCLPAIDSSAIDSSAIDFSAIDSSAIDFSAIDFSAIDSLAIDSLTPEKQHSPKGQKEGLKLCDPVKGSGNDKSAADCLGAQKSADVNQDGKLCQSHSTRGEKKKQLLARDIAFCFTPNFPASPEESRCPELKKQRQTRTSVTSESVGARTPLTHISHFNIQRQITDNIVSKTKNTKMVQKHRSQKLPKWLSTSTKENALCLANLKRKTKERETLLTTKSSDKGKQDCESLPSSLGSPPPSKSSSRKKPNQVPLMSRDLWSSTTCNSLQRPNTDSEQALDDLASNVHTNRCHSMQVRDVEQDSLLSAGTKDVTQSAHPNNISDKDMQAAENHCDNGQHVDQNLRTDCFSSSELSLPSVTPPKQSSLRDKSARSPVLGSKISFQDSQRPEKRSGSVPAKSGLQHEKLPVQKENFWSQPRAVSCQASQVHNKEVQKESTVSLNAATSRRKSHSSGQGACGKEMKASRTSPSKAGSFAMKGEAHVRRETEGTAPCSNHLSSGTEPHVSKALLAADGSAGAVRSWKNFWHSSRNVVKTATGQLPVVSAAKERLSDKAPEENYSKSQKKEGGRQCFPLGEKQDVPKASSIADCFREPVMPRKPFWHCLAGFSASTQHRKSEVKGMRAVEDKQLPAVCEARGKFSDKRPNGGSSKAELYHEKKKQCTSHTAKCSEVKACPGRTVSKQIELQDGLQHEVKDASVQT</sequence>
<feature type="compositionally biased region" description="Polar residues" evidence="1">
    <location>
        <begin position="496"/>
        <end position="509"/>
    </location>
</feature>
<protein>
    <submittedName>
        <fullName evidence="2">Uncharacterized protein</fullName>
    </submittedName>
</protein>
<feature type="region of interest" description="Disordered" evidence="1">
    <location>
        <begin position="357"/>
        <end position="404"/>
    </location>
</feature>
<dbReference type="EMBL" id="JARKHS020017968">
    <property type="protein sequence ID" value="KAK8772676.1"/>
    <property type="molecule type" value="Genomic_DNA"/>
</dbReference>
<dbReference type="Proteomes" id="UP001321473">
    <property type="component" value="Unassembled WGS sequence"/>
</dbReference>
<feature type="region of interest" description="Disordered" evidence="1">
    <location>
        <begin position="570"/>
        <end position="620"/>
    </location>
</feature>
<organism evidence="2 3">
    <name type="scientific">Amblyomma americanum</name>
    <name type="common">Lone star tick</name>
    <dbReference type="NCBI Taxonomy" id="6943"/>
    <lineage>
        <taxon>Eukaryota</taxon>
        <taxon>Metazoa</taxon>
        <taxon>Ecdysozoa</taxon>
        <taxon>Arthropoda</taxon>
        <taxon>Chelicerata</taxon>
        <taxon>Arachnida</taxon>
        <taxon>Acari</taxon>
        <taxon>Parasitiformes</taxon>
        <taxon>Ixodida</taxon>
        <taxon>Ixodoidea</taxon>
        <taxon>Ixodidae</taxon>
        <taxon>Amblyomminae</taxon>
        <taxon>Amblyomma</taxon>
    </lineage>
</organism>
<feature type="compositionally biased region" description="Basic and acidic residues" evidence="1">
    <location>
        <begin position="270"/>
        <end position="279"/>
    </location>
</feature>
<reference evidence="2 3" key="1">
    <citation type="journal article" date="2023" name="Arcadia Sci">
        <title>De novo assembly of a long-read Amblyomma americanum tick genome.</title>
        <authorList>
            <person name="Chou S."/>
            <person name="Poskanzer K.E."/>
            <person name="Rollins M."/>
            <person name="Thuy-Boun P.S."/>
        </authorList>
    </citation>
    <scope>NUCLEOTIDE SEQUENCE [LARGE SCALE GENOMIC DNA]</scope>
    <source>
        <strain evidence="2">F_SG_1</strain>
        <tissue evidence="2">Salivary glands</tissue>
    </source>
</reference>
<proteinExistence type="predicted"/>
<evidence type="ECO:0000256" key="1">
    <source>
        <dbReference type="SAM" id="MobiDB-lite"/>
    </source>
</evidence>
<accession>A0AAQ4ED37</accession>
<feature type="region of interest" description="Disordered" evidence="1">
    <location>
        <begin position="496"/>
        <end position="550"/>
    </location>
</feature>
<keyword evidence="3" id="KW-1185">Reference proteome</keyword>
<comment type="caution">
    <text evidence="2">The sequence shown here is derived from an EMBL/GenBank/DDBJ whole genome shotgun (WGS) entry which is preliminary data.</text>
</comment>
<feature type="non-terminal residue" evidence="2">
    <location>
        <position position="844"/>
    </location>
</feature>
<feature type="region of interest" description="Disordered" evidence="1">
    <location>
        <begin position="192"/>
        <end position="211"/>
    </location>
</feature>
<feature type="region of interest" description="Disordered" evidence="1">
    <location>
        <begin position="269"/>
        <end position="292"/>
    </location>
</feature>
<feature type="compositionally biased region" description="Basic and acidic residues" evidence="1">
    <location>
        <begin position="192"/>
        <end position="206"/>
    </location>
</feature>